<name>A0A3E1NU21_9BACT</name>
<dbReference type="GO" id="GO:0017004">
    <property type="term" value="P:cytochrome complex assembly"/>
    <property type="evidence" value="ECO:0007669"/>
    <property type="project" value="UniProtKB-KW"/>
</dbReference>
<accession>A0A3E1NU21</accession>
<proteinExistence type="predicted"/>
<dbReference type="Gene3D" id="3.40.30.10">
    <property type="entry name" value="Glutaredoxin"/>
    <property type="match status" value="1"/>
</dbReference>
<evidence type="ECO:0000256" key="3">
    <source>
        <dbReference type="ARBA" id="ARBA00023157"/>
    </source>
</evidence>
<evidence type="ECO:0000256" key="4">
    <source>
        <dbReference type="ARBA" id="ARBA00023284"/>
    </source>
</evidence>
<evidence type="ECO:0000313" key="8">
    <source>
        <dbReference type="Proteomes" id="UP000261174"/>
    </source>
</evidence>
<evidence type="ECO:0000259" key="6">
    <source>
        <dbReference type="PROSITE" id="PS51352"/>
    </source>
</evidence>
<evidence type="ECO:0000256" key="2">
    <source>
        <dbReference type="ARBA" id="ARBA00022748"/>
    </source>
</evidence>
<evidence type="ECO:0000256" key="5">
    <source>
        <dbReference type="SAM" id="SignalP"/>
    </source>
</evidence>
<sequence length="498" mass="57296">MLRSIYLLAASLLFHATGIARTPGKPAVVLKDANQTHPPTNVVITGITHDSTLKWVEVINFPILSKGFDKTVLVRANQNPDHSFELRFCVDSLTLLSLQGIMVDADILVQPGDSIRFEINRVNNRLTIAFSGNNAAYYNYEHQSKMNLLHQLGFFYPSGGRNFSLDTLKRNMDAWYENKTAFLRDYSRQHPMDPAIFNYFRNEINYSYTADLYFPVYKRKIPKENIPAGYFSRADTLTYGNTSMFRWELPREVMNKHFLCGDSTTGARYTEAEKYINSHYKGNKQQYLLASLVNAAVDNAGEFKKEDLNKKIAATIARIKDTTCLKFVRRVMNDYTMLDKPLPDSVLQQTYLLSYATNEKITLQKLLESYAQEPVYVDFWASWCTACREDIHDSKQAKEFLRGKQVRYLYVSIDKEADLQKWKDAAVADSTTENQYLMLKGNHSPLANFLQINYIPRYLILNKAHELKSYDAPRASSYQYAMLVNAINLSLAQVIRFN</sequence>
<protein>
    <recommendedName>
        <fullName evidence="6">Thioredoxin domain-containing protein</fullName>
    </recommendedName>
</protein>
<organism evidence="7 8">
    <name type="scientific">Chitinophaga silvisoli</name>
    <dbReference type="NCBI Taxonomy" id="2291814"/>
    <lineage>
        <taxon>Bacteria</taxon>
        <taxon>Pseudomonadati</taxon>
        <taxon>Bacteroidota</taxon>
        <taxon>Chitinophagia</taxon>
        <taxon>Chitinophagales</taxon>
        <taxon>Chitinophagaceae</taxon>
        <taxon>Chitinophaga</taxon>
    </lineage>
</organism>
<dbReference type="RefSeq" id="WP_116856937.1">
    <property type="nucleotide sequence ID" value="NZ_QTJV01000014.1"/>
</dbReference>
<evidence type="ECO:0000256" key="1">
    <source>
        <dbReference type="ARBA" id="ARBA00004196"/>
    </source>
</evidence>
<dbReference type="PANTHER" id="PTHR42852">
    <property type="entry name" value="THIOL:DISULFIDE INTERCHANGE PROTEIN DSBE"/>
    <property type="match status" value="1"/>
</dbReference>
<feature type="domain" description="Thioredoxin" evidence="6">
    <location>
        <begin position="336"/>
        <end position="492"/>
    </location>
</feature>
<dbReference type="GO" id="GO:0030313">
    <property type="term" value="C:cell envelope"/>
    <property type="evidence" value="ECO:0007669"/>
    <property type="project" value="UniProtKB-SubCell"/>
</dbReference>
<dbReference type="InterPro" id="IPR050553">
    <property type="entry name" value="Thioredoxin_ResA/DsbE_sf"/>
</dbReference>
<dbReference type="Proteomes" id="UP000261174">
    <property type="component" value="Unassembled WGS sequence"/>
</dbReference>
<gene>
    <name evidence="7" type="ORF">DXN04_29105</name>
</gene>
<keyword evidence="3" id="KW-1015">Disulfide bond</keyword>
<feature type="chain" id="PRO_5017774014" description="Thioredoxin domain-containing protein" evidence="5">
    <location>
        <begin position="21"/>
        <end position="498"/>
    </location>
</feature>
<keyword evidence="8" id="KW-1185">Reference proteome</keyword>
<comment type="subcellular location">
    <subcellularLocation>
        <location evidence="1">Cell envelope</location>
    </subcellularLocation>
</comment>
<keyword evidence="5" id="KW-0732">Signal</keyword>
<dbReference type="SUPFAM" id="SSF52833">
    <property type="entry name" value="Thioredoxin-like"/>
    <property type="match status" value="1"/>
</dbReference>
<dbReference type="AlphaFoldDB" id="A0A3E1NU21"/>
<reference evidence="7 8" key="1">
    <citation type="submission" date="2018-08" db="EMBL/GenBank/DDBJ databases">
        <title>Chitinophaga sp. K20C18050901, a novel bacterium isolated from forest soil.</title>
        <authorList>
            <person name="Wang C."/>
        </authorList>
    </citation>
    <scope>NUCLEOTIDE SEQUENCE [LARGE SCALE GENOMIC DNA]</scope>
    <source>
        <strain evidence="7 8">K20C18050901</strain>
    </source>
</reference>
<dbReference type="EMBL" id="QTJV01000014">
    <property type="protein sequence ID" value="RFM31439.1"/>
    <property type="molecule type" value="Genomic_DNA"/>
</dbReference>
<keyword evidence="4" id="KW-0676">Redox-active center</keyword>
<dbReference type="InterPro" id="IPR012336">
    <property type="entry name" value="Thioredoxin-like_fold"/>
</dbReference>
<dbReference type="Pfam" id="PF13905">
    <property type="entry name" value="Thioredoxin_8"/>
    <property type="match status" value="1"/>
</dbReference>
<dbReference type="OrthoDB" id="6399635at2"/>
<comment type="caution">
    <text evidence="7">The sequence shown here is derived from an EMBL/GenBank/DDBJ whole genome shotgun (WGS) entry which is preliminary data.</text>
</comment>
<keyword evidence="2" id="KW-0201">Cytochrome c-type biogenesis</keyword>
<dbReference type="PROSITE" id="PS51352">
    <property type="entry name" value="THIOREDOXIN_2"/>
    <property type="match status" value="1"/>
</dbReference>
<dbReference type="PANTHER" id="PTHR42852:SF6">
    <property type="entry name" value="THIOL:DISULFIDE INTERCHANGE PROTEIN DSBE"/>
    <property type="match status" value="1"/>
</dbReference>
<evidence type="ECO:0000313" key="7">
    <source>
        <dbReference type="EMBL" id="RFM31439.1"/>
    </source>
</evidence>
<dbReference type="InterPro" id="IPR036249">
    <property type="entry name" value="Thioredoxin-like_sf"/>
</dbReference>
<dbReference type="InterPro" id="IPR013766">
    <property type="entry name" value="Thioredoxin_domain"/>
</dbReference>
<feature type="signal peptide" evidence="5">
    <location>
        <begin position="1"/>
        <end position="20"/>
    </location>
</feature>